<keyword evidence="12" id="KW-0966">Cell projection</keyword>
<evidence type="ECO:0000313" key="13">
    <source>
        <dbReference type="Proteomes" id="UP000217005"/>
    </source>
</evidence>
<dbReference type="EMBL" id="NEVL01000005">
    <property type="protein sequence ID" value="OZI29205.1"/>
    <property type="molecule type" value="Genomic_DNA"/>
</dbReference>
<keyword evidence="12" id="KW-0282">Flagellum</keyword>
<comment type="subcellular location">
    <subcellularLocation>
        <location evidence="1">Cell membrane</location>
        <topology evidence="1">Single-pass membrane protein</topology>
    </subcellularLocation>
</comment>
<comment type="caution">
    <text evidence="12">The sequence shown here is derived from an EMBL/GenBank/DDBJ whole genome shotgun (WGS) entry which is preliminary data.</text>
</comment>
<dbReference type="CDD" id="cd07185">
    <property type="entry name" value="OmpA_C-like"/>
    <property type="match status" value="1"/>
</dbReference>
<feature type="transmembrane region" description="Helical" evidence="10">
    <location>
        <begin position="57"/>
        <end position="78"/>
    </location>
</feature>
<name>A0A261RW93_9BORD</name>
<evidence type="ECO:0000256" key="3">
    <source>
        <dbReference type="ARBA" id="ARBA00022475"/>
    </source>
</evidence>
<dbReference type="Pfam" id="PF13677">
    <property type="entry name" value="MotB_plug"/>
    <property type="match status" value="1"/>
</dbReference>
<dbReference type="Pfam" id="PF00691">
    <property type="entry name" value="OmpA"/>
    <property type="match status" value="1"/>
</dbReference>
<keyword evidence="3" id="KW-1003">Cell membrane</keyword>
<evidence type="ECO:0000256" key="9">
    <source>
        <dbReference type="SAM" id="MobiDB-lite"/>
    </source>
</evidence>
<dbReference type="OrthoDB" id="9815217at2"/>
<keyword evidence="6 7" id="KW-0472">Membrane</keyword>
<evidence type="ECO:0000313" key="12">
    <source>
        <dbReference type="EMBL" id="OZI29205.1"/>
    </source>
</evidence>
<dbReference type="SUPFAM" id="SSF103088">
    <property type="entry name" value="OmpA-like"/>
    <property type="match status" value="1"/>
</dbReference>
<dbReference type="AlphaFoldDB" id="A0A261RW93"/>
<dbReference type="GO" id="GO:0005886">
    <property type="term" value="C:plasma membrane"/>
    <property type="evidence" value="ECO:0007669"/>
    <property type="project" value="UniProtKB-SubCell"/>
</dbReference>
<dbReference type="InterPro" id="IPR025713">
    <property type="entry name" value="MotB-like_N_dom"/>
</dbReference>
<accession>A0A261RW93</accession>
<dbReference type="PANTHER" id="PTHR30329:SF20">
    <property type="entry name" value="EXPORTED PROTEIN"/>
    <property type="match status" value="1"/>
</dbReference>
<evidence type="ECO:0000256" key="2">
    <source>
        <dbReference type="ARBA" id="ARBA00008914"/>
    </source>
</evidence>
<comment type="similarity">
    <text evidence="2">Belongs to the MotB family.</text>
</comment>
<gene>
    <name evidence="12" type="ORF">CEG14_21520</name>
</gene>
<keyword evidence="8" id="KW-0175">Coiled coil</keyword>
<dbReference type="InterPro" id="IPR006665">
    <property type="entry name" value="OmpA-like"/>
</dbReference>
<evidence type="ECO:0000256" key="6">
    <source>
        <dbReference type="ARBA" id="ARBA00023136"/>
    </source>
</evidence>
<evidence type="ECO:0000256" key="10">
    <source>
        <dbReference type="SAM" id="Phobius"/>
    </source>
</evidence>
<reference evidence="12 13" key="1">
    <citation type="submission" date="2017-05" db="EMBL/GenBank/DDBJ databases">
        <title>Complete and WGS of Bordetella genogroups.</title>
        <authorList>
            <person name="Spilker T."/>
            <person name="LiPuma J."/>
        </authorList>
    </citation>
    <scope>NUCLEOTIDE SEQUENCE [LARGE SCALE GENOMIC DNA]</scope>
    <source>
        <strain evidence="12 13">AU17610</strain>
    </source>
</reference>
<organism evidence="12 13">
    <name type="scientific">Bordetella genomosp. 1</name>
    <dbReference type="NCBI Taxonomy" id="1395607"/>
    <lineage>
        <taxon>Bacteria</taxon>
        <taxon>Pseudomonadati</taxon>
        <taxon>Pseudomonadota</taxon>
        <taxon>Betaproteobacteria</taxon>
        <taxon>Burkholderiales</taxon>
        <taxon>Alcaligenaceae</taxon>
        <taxon>Bordetella</taxon>
    </lineage>
</organism>
<feature type="region of interest" description="Disordered" evidence="9">
    <location>
        <begin position="320"/>
        <end position="356"/>
    </location>
</feature>
<sequence>MSLAISSTLADRIEAARKRQEAAERERAAKVARAAGTARFERWHVPENQDHESEGWLVTYLDLITLLLALFVVLLAVARLSGAPLTPTPSSIDLVGSVNAAVAAPMPPAGNDPDASQAGRWLGLPAIAEDQPFMVFDTYAPAPVEPAPAEPALALPTKDQLGLDDLGKSIDVIVNDKTISFRISNELLFPSGQATLSPGGLDVIKKVAEVLKRSEYPVSVEGHSDNVPIQTRQFPSNWELSSSRATSVLRELTRDGVAGSRLRAVGYADTRPLEAGSTPAARAANRRVELIMEITPHSEPVERLPAAAAKAAGVPAAAKPAATPASGAPAAGSPAAGSPVVTAPAAASAAQAPATAEPAVVAAPVATVAPASVASPAQ</sequence>
<dbReference type="Proteomes" id="UP000217005">
    <property type="component" value="Unassembled WGS sequence"/>
</dbReference>
<keyword evidence="5 10" id="KW-1133">Transmembrane helix</keyword>
<dbReference type="Gene3D" id="3.30.1330.60">
    <property type="entry name" value="OmpA-like domain"/>
    <property type="match status" value="1"/>
</dbReference>
<evidence type="ECO:0000256" key="4">
    <source>
        <dbReference type="ARBA" id="ARBA00022692"/>
    </source>
</evidence>
<evidence type="ECO:0000259" key="11">
    <source>
        <dbReference type="PROSITE" id="PS51123"/>
    </source>
</evidence>
<protein>
    <submittedName>
        <fullName evidence="12">Flagellar motor protein MotB</fullName>
    </submittedName>
</protein>
<keyword evidence="12" id="KW-0969">Cilium</keyword>
<keyword evidence="4 10" id="KW-0812">Transmembrane</keyword>
<proteinExistence type="inferred from homology"/>
<evidence type="ECO:0000256" key="1">
    <source>
        <dbReference type="ARBA" id="ARBA00004162"/>
    </source>
</evidence>
<dbReference type="RefSeq" id="WP_094828442.1">
    <property type="nucleotide sequence ID" value="NZ_NEVL01000005.1"/>
</dbReference>
<evidence type="ECO:0000256" key="7">
    <source>
        <dbReference type="PROSITE-ProRule" id="PRU00473"/>
    </source>
</evidence>
<dbReference type="PANTHER" id="PTHR30329">
    <property type="entry name" value="STATOR ELEMENT OF FLAGELLAR MOTOR COMPLEX"/>
    <property type="match status" value="1"/>
</dbReference>
<feature type="domain" description="OmpA-like" evidence="11">
    <location>
        <begin position="175"/>
        <end position="296"/>
    </location>
</feature>
<dbReference type="PROSITE" id="PS51123">
    <property type="entry name" value="OMPA_2"/>
    <property type="match status" value="1"/>
</dbReference>
<dbReference type="InterPro" id="IPR050330">
    <property type="entry name" value="Bact_OuterMem_StrucFunc"/>
</dbReference>
<evidence type="ECO:0000256" key="8">
    <source>
        <dbReference type="SAM" id="Coils"/>
    </source>
</evidence>
<dbReference type="InterPro" id="IPR036737">
    <property type="entry name" value="OmpA-like_sf"/>
</dbReference>
<evidence type="ECO:0000256" key="5">
    <source>
        <dbReference type="ARBA" id="ARBA00022989"/>
    </source>
</evidence>
<feature type="coiled-coil region" evidence="8">
    <location>
        <begin position="6"/>
        <end position="33"/>
    </location>
</feature>